<dbReference type="RefSeq" id="WP_126464830.1">
    <property type="nucleotide sequence ID" value="NZ_LR134523.1"/>
</dbReference>
<keyword evidence="2" id="KW-1003">Cell membrane</keyword>
<dbReference type="EMBL" id="LR134523">
    <property type="protein sequence ID" value="VEJ34890.1"/>
    <property type="molecule type" value="Genomic_DNA"/>
</dbReference>
<feature type="region of interest" description="Disordered" evidence="6">
    <location>
        <begin position="1"/>
        <end position="41"/>
    </location>
</feature>
<name>A0A3S5C263_9FIRM</name>
<protein>
    <submittedName>
        <fullName evidence="9">RDD family</fullName>
    </submittedName>
</protein>
<evidence type="ECO:0000259" key="8">
    <source>
        <dbReference type="Pfam" id="PF06271"/>
    </source>
</evidence>
<sequence length="229" mass="26219">MKNQHYDPFKKDGDKKAPVKRPAKEEATTERYREPFDRNNPPLDAAILREHREGAQQATVPESPLPKARRTFRRKYPVSSFVTAGFWIRFVAFCIDATVASAFSAIFASPIVALAGRPEGIFPAAVSGFFFYLYFVLFTYFTDGQTLGKMITGIRVIHKEESRLSPVTVIVREFFCRLIQTTFPILYVITAFTERKQNIGDLLSDTYVVKDDLYAVERDHEELFYAYSA</sequence>
<keyword evidence="10" id="KW-1185">Reference proteome</keyword>
<evidence type="ECO:0000313" key="9">
    <source>
        <dbReference type="EMBL" id="VEJ34890.1"/>
    </source>
</evidence>
<dbReference type="InterPro" id="IPR051791">
    <property type="entry name" value="Pra-immunoreactive"/>
</dbReference>
<comment type="subcellular location">
    <subcellularLocation>
        <location evidence="1">Cell membrane</location>
        <topology evidence="1">Multi-pass membrane protein</topology>
    </subcellularLocation>
</comment>
<keyword evidence="4 7" id="KW-1133">Transmembrane helix</keyword>
<reference evidence="9 10" key="1">
    <citation type="submission" date="2018-12" db="EMBL/GenBank/DDBJ databases">
        <authorList>
            <consortium name="Pathogen Informatics"/>
        </authorList>
    </citation>
    <scope>NUCLEOTIDE SEQUENCE [LARGE SCALE GENOMIC DNA]</scope>
    <source>
        <strain evidence="9 10">NCTC13079</strain>
    </source>
</reference>
<evidence type="ECO:0000256" key="6">
    <source>
        <dbReference type="SAM" id="MobiDB-lite"/>
    </source>
</evidence>
<evidence type="ECO:0000256" key="4">
    <source>
        <dbReference type="ARBA" id="ARBA00022989"/>
    </source>
</evidence>
<dbReference type="KEGG" id="piv:NCTC13079_00377"/>
<dbReference type="InterPro" id="IPR010432">
    <property type="entry name" value="RDD"/>
</dbReference>
<feature type="transmembrane region" description="Helical" evidence="7">
    <location>
        <begin position="120"/>
        <end position="141"/>
    </location>
</feature>
<feature type="compositionally biased region" description="Basic and acidic residues" evidence="6">
    <location>
        <begin position="1"/>
        <end position="37"/>
    </location>
</feature>
<organism evidence="9 10">
    <name type="scientific">Aedoeadaptatus ivorii</name>
    <dbReference type="NCBI Taxonomy" id="54006"/>
    <lineage>
        <taxon>Bacteria</taxon>
        <taxon>Bacillati</taxon>
        <taxon>Bacillota</taxon>
        <taxon>Tissierellia</taxon>
        <taxon>Tissierellales</taxon>
        <taxon>Peptoniphilaceae</taxon>
        <taxon>Aedoeadaptatus</taxon>
    </lineage>
</organism>
<feature type="transmembrane region" description="Helical" evidence="7">
    <location>
        <begin position="78"/>
        <end position="108"/>
    </location>
</feature>
<keyword evidence="3 7" id="KW-0812">Transmembrane</keyword>
<evidence type="ECO:0000313" key="10">
    <source>
        <dbReference type="Proteomes" id="UP000269544"/>
    </source>
</evidence>
<accession>A0A3S5C263</accession>
<dbReference type="GO" id="GO:0005886">
    <property type="term" value="C:plasma membrane"/>
    <property type="evidence" value="ECO:0007669"/>
    <property type="project" value="UniProtKB-SubCell"/>
</dbReference>
<keyword evidence="5 7" id="KW-0472">Membrane</keyword>
<gene>
    <name evidence="9" type="ORF">NCTC13079_00377</name>
</gene>
<dbReference type="OrthoDB" id="9793824at2"/>
<proteinExistence type="predicted"/>
<evidence type="ECO:0000256" key="2">
    <source>
        <dbReference type="ARBA" id="ARBA00022475"/>
    </source>
</evidence>
<dbReference type="Pfam" id="PF06271">
    <property type="entry name" value="RDD"/>
    <property type="match status" value="1"/>
</dbReference>
<dbReference type="AlphaFoldDB" id="A0A3S5C263"/>
<evidence type="ECO:0000256" key="7">
    <source>
        <dbReference type="SAM" id="Phobius"/>
    </source>
</evidence>
<dbReference type="PANTHER" id="PTHR36115">
    <property type="entry name" value="PROLINE-RICH ANTIGEN HOMOLOG-RELATED"/>
    <property type="match status" value="1"/>
</dbReference>
<feature type="domain" description="RDD" evidence="8">
    <location>
        <begin position="83"/>
        <end position="204"/>
    </location>
</feature>
<dbReference type="PANTHER" id="PTHR36115:SF9">
    <property type="entry name" value="LMO1584 PROTEIN"/>
    <property type="match status" value="1"/>
</dbReference>
<evidence type="ECO:0000256" key="1">
    <source>
        <dbReference type="ARBA" id="ARBA00004651"/>
    </source>
</evidence>
<evidence type="ECO:0000256" key="3">
    <source>
        <dbReference type="ARBA" id="ARBA00022692"/>
    </source>
</evidence>
<evidence type="ECO:0000256" key="5">
    <source>
        <dbReference type="ARBA" id="ARBA00023136"/>
    </source>
</evidence>
<dbReference type="Proteomes" id="UP000269544">
    <property type="component" value="Chromosome"/>
</dbReference>